<evidence type="ECO:0000313" key="2">
    <source>
        <dbReference type="Proteomes" id="UP001430953"/>
    </source>
</evidence>
<protein>
    <submittedName>
        <fullName evidence="1">Uncharacterized protein</fullName>
    </submittedName>
</protein>
<reference evidence="1 2" key="1">
    <citation type="submission" date="2023-03" db="EMBL/GenBank/DDBJ databases">
        <title>High recombination rates correlate with genetic variation in Cardiocondyla obscurior ants.</title>
        <authorList>
            <person name="Errbii M."/>
        </authorList>
    </citation>
    <scope>NUCLEOTIDE SEQUENCE [LARGE SCALE GENOMIC DNA]</scope>
    <source>
        <strain evidence="1">Alpha-2009</strain>
        <tissue evidence="1">Whole body</tissue>
    </source>
</reference>
<name>A0AAW2H4K7_9HYME</name>
<evidence type="ECO:0000313" key="1">
    <source>
        <dbReference type="EMBL" id="KAL0134509.1"/>
    </source>
</evidence>
<dbReference type="EMBL" id="JADYXP020000001">
    <property type="protein sequence ID" value="KAL0134509.1"/>
    <property type="molecule type" value="Genomic_DNA"/>
</dbReference>
<accession>A0AAW2H4K7</accession>
<gene>
    <name evidence="1" type="ORF">PUN28_001356</name>
</gene>
<comment type="caution">
    <text evidence="1">The sequence shown here is derived from an EMBL/GenBank/DDBJ whole genome shotgun (WGS) entry which is preliminary data.</text>
</comment>
<dbReference type="AlphaFoldDB" id="A0AAW2H4K7"/>
<organism evidence="1 2">
    <name type="scientific">Cardiocondyla obscurior</name>
    <dbReference type="NCBI Taxonomy" id="286306"/>
    <lineage>
        <taxon>Eukaryota</taxon>
        <taxon>Metazoa</taxon>
        <taxon>Ecdysozoa</taxon>
        <taxon>Arthropoda</taxon>
        <taxon>Hexapoda</taxon>
        <taxon>Insecta</taxon>
        <taxon>Pterygota</taxon>
        <taxon>Neoptera</taxon>
        <taxon>Endopterygota</taxon>
        <taxon>Hymenoptera</taxon>
        <taxon>Apocrita</taxon>
        <taxon>Aculeata</taxon>
        <taxon>Formicoidea</taxon>
        <taxon>Formicidae</taxon>
        <taxon>Myrmicinae</taxon>
        <taxon>Cardiocondyla</taxon>
    </lineage>
</organism>
<proteinExistence type="predicted"/>
<keyword evidence="2" id="KW-1185">Reference proteome</keyword>
<sequence>MLLPAPRCAFGNTHPGINQGSNVSKSSQLPLLPAQINFNLGTSRSSMKCICTQSRQLSHLISITLSEPRIDKSVLADISILEPNLESPSRNFSLFRNVTKKKKIYIYIYSSQNFYVKRIIYPT</sequence>
<dbReference type="Proteomes" id="UP001430953">
    <property type="component" value="Unassembled WGS sequence"/>
</dbReference>